<sequence length="106" mass="11132">MLNPSLLAGALSHCTRYRRAILSRSLLAVFGGYFFTALSTASLALAIASVLPRAQAVLAASQLSFALYCAMVIWAFAAATPLRAWIVTSALCTLPALHLLLVGALP</sequence>
<evidence type="ECO:0000313" key="3">
    <source>
        <dbReference type="EMBL" id="QFY55062.1"/>
    </source>
</evidence>
<evidence type="ECO:0000313" key="4">
    <source>
        <dbReference type="Proteomes" id="UP000243750"/>
    </source>
</evidence>
<dbReference type="EMBL" id="CP033116">
    <property type="protein sequence ID" value="QFY55062.1"/>
    <property type="molecule type" value="Genomic_DNA"/>
</dbReference>
<keyword evidence="1" id="KW-1133">Transmembrane helix</keyword>
<dbReference type="Proteomes" id="UP000344571">
    <property type="component" value="Chromosome"/>
</dbReference>
<dbReference type="AlphaFoldDB" id="A0AA91U029"/>
<keyword evidence="5" id="KW-1185">Reference proteome</keyword>
<feature type="transmembrane region" description="Helical" evidence="1">
    <location>
        <begin position="84"/>
        <end position="105"/>
    </location>
</feature>
<organism evidence="2 4">
    <name type="scientific">Halopseudomonas pelagia</name>
    <dbReference type="NCBI Taxonomy" id="553151"/>
    <lineage>
        <taxon>Bacteria</taxon>
        <taxon>Pseudomonadati</taxon>
        <taxon>Pseudomonadota</taxon>
        <taxon>Gammaproteobacteria</taxon>
        <taxon>Pseudomonadales</taxon>
        <taxon>Pseudomonadaceae</taxon>
        <taxon>Halopseudomonas</taxon>
    </lineage>
</organism>
<evidence type="ECO:0000313" key="5">
    <source>
        <dbReference type="Proteomes" id="UP000344571"/>
    </source>
</evidence>
<accession>A0AA91U029</accession>
<keyword evidence="1" id="KW-0812">Transmembrane</keyword>
<reference evidence="3 5" key="2">
    <citation type="submission" date="2018-10" db="EMBL/GenBank/DDBJ databases">
        <title>Complete genome sequence of Pseudomonas pelagia strain Kongs-67.</title>
        <authorList>
            <person name="Sinha R.K."/>
            <person name="Krishnan K."/>
        </authorList>
    </citation>
    <scope>NUCLEOTIDE SEQUENCE [LARGE SCALE GENOMIC DNA]</scope>
    <source>
        <strain evidence="3 5">Kongs-67</strain>
    </source>
</reference>
<name>A0AA91U029_9GAMM</name>
<evidence type="ECO:0008006" key="6">
    <source>
        <dbReference type="Google" id="ProtNLM"/>
    </source>
</evidence>
<feature type="transmembrane region" description="Helical" evidence="1">
    <location>
        <begin position="26"/>
        <end position="51"/>
    </location>
</feature>
<evidence type="ECO:0000256" key="1">
    <source>
        <dbReference type="SAM" id="Phobius"/>
    </source>
</evidence>
<reference evidence="2 4" key="1">
    <citation type="submission" date="2017-09" db="EMBL/GenBank/DDBJ databases">
        <title>Bacterial and phytoplankton interrelationship in Kongsfjorden, an Arctic fjord.</title>
        <authorList>
            <person name="Sinha R."/>
            <person name="Krishnan K."/>
        </authorList>
    </citation>
    <scope>NUCLEOTIDE SEQUENCE [LARGE SCALE GENOMIC DNA]</scope>
    <source>
        <strain evidence="2 4">58</strain>
    </source>
</reference>
<evidence type="ECO:0000313" key="2">
    <source>
        <dbReference type="EMBL" id="PCC98125.1"/>
    </source>
</evidence>
<dbReference type="EMBL" id="NWMT01000224">
    <property type="protein sequence ID" value="PCC98125.1"/>
    <property type="molecule type" value="Genomic_DNA"/>
</dbReference>
<gene>
    <name evidence="2" type="ORF">CO192_17230</name>
    <name evidence="3" type="ORF">EAO82_00940</name>
</gene>
<proteinExistence type="predicted"/>
<dbReference type="Proteomes" id="UP000243750">
    <property type="component" value="Unassembled WGS sequence"/>
</dbReference>
<keyword evidence="1" id="KW-0472">Membrane</keyword>
<feature type="transmembrane region" description="Helical" evidence="1">
    <location>
        <begin position="57"/>
        <end position="77"/>
    </location>
</feature>
<protein>
    <recommendedName>
        <fullName evidence="6">Iron uptake protein</fullName>
    </recommendedName>
</protein>
<dbReference type="RefSeq" id="WP_096347781.1">
    <property type="nucleotide sequence ID" value="NZ_CP033116.1"/>
</dbReference>